<dbReference type="PANTHER" id="PTHR33741:SF5">
    <property type="entry name" value="TRANSMEMBRANE PROTEIN DDB_G0269096-RELATED"/>
    <property type="match status" value="1"/>
</dbReference>
<gene>
    <name evidence="3" type="ORF">ACFFV7_40515</name>
</gene>
<keyword evidence="4" id="KW-1185">Reference proteome</keyword>
<evidence type="ECO:0000313" key="4">
    <source>
        <dbReference type="Proteomes" id="UP001589647"/>
    </source>
</evidence>
<dbReference type="InterPro" id="IPR058581">
    <property type="entry name" value="TM_HPP"/>
</dbReference>
<feature type="domain" description="HPP transmembrane region" evidence="2">
    <location>
        <begin position="33"/>
        <end position="178"/>
    </location>
</feature>
<dbReference type="RefSeq" id="WP_189650009.1">
    <property type="nucleotide sequence ID" value="NZ_BMRC01000012.1"/>
</dbReference>
<dbReference type="Pfam" id="PF04982">
    <property type="entry name" value="TM_HPP"/>
    <property type="match status" value="1"/>
</dbReference>
<reference evidence="3 4" key="1">
    <citation type="submission" date="2024-09" db="EMBL/GenBank/DDBJ databases">
        <authorList>
            <person name="Sun Q."/>
            <person name="Mori K."/>
        </authorList>
    </citation>
    <scope>NUCLEOTIDE SEQUENCE [LARGE SCALE GENOMIC DNA]</scope>
    <source>
        <strain evidence="3 4">CCM 3426</strain>
    </source>
</reference>
<feature type="transmembrane region" description="Helical" evidence="1">
    <location>
        <begin position="155"/>
        <end position="178"/>
    </location>
</feature>
<protein>
    <submittedName>
        <fullName evidence="3">HPP family protein</fullName>
    </submittedName>
</protein>
<name>A0ABV5ITY5_9ACTN</name>
<feature type="transmembrane region" description="Helical" evidence="1">
    <location>
        <begin position="116"/>
        <end position="135"/>
    </location>
</feature>
<evidence type="ECO:0000259" key="2">
    <source>
        <dbReference type="Pfam" id="PF04982"/>
    </source>
</evidence>
<dbReference type="Proteomes" id="UP001589647">
    <property type="component" value="Unassembled WGS sequence"/>
</dbReference>
<evidence type="ECO:0000313" key="3">
    <source>
        <dbReference type="EMBL" id="MFB9207528.1"/>
    </source>
</evidence>
<keyword evidence="1" id="KW-0812">Transmembrane</keyword>
<organism evidence="3 4">
    <name type="scientific">Nonomuraea spiralis</name>
    <dbReference type="NCBI Taxonomy" id="46182"/>
    <lineage>
        <taxon>Bacteria</taxon>
        <taxon>Bacillati</taxon>
        <taxon>Actinomycetota</taxon>
        <taxon>Actinomycetes</taxon>
        <taxon>Streptosporangiales</taxon>
        <taxon>Streptosporangiaceae</taxon>
        <taxon>Nonomuraea</taxon>
    </lineage>
</organism>
<feature type="transmembrane region" description="Helical" evidence="1">
    <location>
        <begin position="36"/>
        <end position="54"/>
    </location>
</feature>
<dbReference type="EMBL" id="JBHMEI010000057">
    <property type="protein sequence ID" value="MFB9207528.1"/>
    <property type="molecule type" value="Genomic_DNA"/>
</dbReference>
<keyword evidence="1" id="KW-0472">Membrane</keyword>
<dbReference type="InterPro" id="IPR007065">
    <property type="entry name" value="HPP"/>
</dbReference>
<comment type="caution">
    <text evidence="3">The sequence shown here is derived from an EMBL/GenBank/DDBJ whole genome shotgun (WGS) entry which is preliminary data.</text>
</comment>
<dbReference type="PANTHER" id="PTHR33741">
    <property type="entry name" value="TRANSMEMBRANE PROTEIN DDB_G0269096-RELATED"/>
    <property type="match status" value="1"/>
</dbReference>
<keyword evidence="1" id="KW-1133">Transmembrane helix</keyword>
<evidence type="ECO:0000256" key="1">
    <source>
        <dbReference type="SAM" id="Phobius"/>
    </source>
</evidence>
<sequence length="207" mass="20863">MSAEAAAEGLGSAEGPGAAEGAGGGARSRVAGALAVSWKAALCISVPALVAWLARQPFVFPSLGPTIYLVLTAPGAPASAPRRTVAGHAISAAGGYLALTVTGLTRTAPDLGHIDGRRVVAVVIALSCTTLGMLATDSSHPPGGATTLIVALGFLRTPLNLAVLLTAVVLTTFVLLALGRPRRASVVASLEKLLPGRFIFSRRRNGK</sequence>
<accession>A0ABV5ITY5</accession>
<feature type="transmembrane region" description="Helical" evidence="1">
    <location>
        <begin position="85"/>
        <end position="104"/>
    </location>
</feature>
<proteinExistence type="predicted"/>